<organism evidence="18 19">
    <name type="scientific">Ridgeia piscesae</name>
    <name type="common">Tubeworm</name>
    <dbReference type="NCBI Taxonomy" id="27915"/>
    <lineage>
        <taxon>Eukaryota</taxon>
        <taxon>Metazoa</taxon>
        <taxon>Spiralia</taxon>
        <taxon>Lophotrochozoa</taxon>
        <taxon>Annelida</taxon>
        <taxon>Polychaeta</taxon>
        <taxon>Sedentaria</taxon>
        <taxon>Canalipalpata</taxon>
        <taxon>Sabellida</taxon>
        <taxon>Siboglinidae</taxon>
        <taxon>Ridgeia</taxon>
    </lineage>
</organism>
<dbReference type="SMART" id="SM01411">
    <property type="entry name" value="Ephrin_rec_like"/>
    <property type="match status" value="6"/>
</dbReference>
<evidence type="ECO:0000256" key="9">
    <source>
        <dbReference type="ARBA" id="ARBA00023180"/>
    </source>
</evidence>
<evidence type="ECO:0000259" key="14">
    <source>
        <dbReference type="PROSITE" id="PS50025"/>
    </source>
</evidence>
<keyword evidence="6" id="KW-0084">Basement membrane</keyword>
<evidence type="ECO:0000259" key="15">
    <source>
        <dbReference type="PROSITE" id="PS50027"/>
    </source>
</evidence>
<feature type="domain" description="Laminin IV type A" evidence="16">
    <location>
        <begin position="416"/>
        <end position="599"/>
    </location>
</feature>
<name>A0AAD9KCL6_RIDPI</name>
<comment type="subcellular location">
    <subcellularLocation>
        <location evidence="1">Secreted</location>
        <location evidence="1">Extracellular space</location>
        <location evidence="1">Extracellular matrix</location>
        <location evidence="1">Basement membrane</location>
    </subcellularLocation>
</comment>
<feature type="domain" description="Laminin EGF-like" evidence="15">
    <location>
        <begin position="1031"/>
        <end position="1076"/>
    </location>
</feature>
<dbReference type="PROSITE" id="PS01248">
    <property type="entry name" value="EGF_LAM_1"/>
    <property type="match status" value="8"/>
</dbReference>
<evidence type="ECO:0000256" key="5">
    <source>
        <dbReference type="ARBA" id="ARBA00022737"/>
    </source>
</evidence>
<feature type="domain" description="Laminin EGF-like" evidence="15">
    <location>
        <begin position="1396"/>
        <end position="1443"/>
    </location>
</feature>
<keyword evidence="4" id="KW-0732">Signal</keyword>
<feature type="disulfide bond" evidence="13">
    <location>
        <begin position="891"/>
        <end position="908"/>
    </location>
</feature>
<keyword evidence="7" id="KW-0175">Coiled coil</keyword>
<dbReference type="SUPFAM" id="SSF49899">
    <property type="entry name" value="Concanavalin A-like lectins/glucanases"/>
    <property type="match status" value="2"/>
</dbReference>
<feature type="disulfide bond" evidence="13">
    <location>
        <begin position="1522"/>
        <end position="1531"/>
    </location>
</feature>
<feature type="domain" description="Laminin EGF-like" evidence="15">
    <location>
        <begin position="936"/>
        <end position="983"/>
    </location>
</feature>
<evidence type="ECO:0000256" key="3">
    <source>
        <dbReference type="ARBA" id="ARBA00022530"/>
    </source>
</evidence>
<dbReference type="FunFam" id="2.10.25.10:FF:000067">
    <property type="entry name" value="Laminin subunit gamma 1"/>
    <property type="match status" value="1"/>
</dbReference>
<dbReference type="PRINTS" id="PR00011">
    <property type="entry name" value="EGFLAMININ"/>
</dbReference>
<dbReference type="PROSITE" id="PS51117">
    <property type="entry name" value="LAMININ_NTER"/>
    <property type="match status" value="1"/>
</dbReference>
<dbReference type="Gene3D" id="2.60.120.200">
    <property type="match status" value="2"/>
</dbReference>
<dbReference type="PROSITE" id="PS50025">
    <property type="entry name" value="LAM_G_DOMAIN"/>
    <property type="match status" value="2"/>
</dbReference>
<evidence type="ECO:0000256" key="11">
    <source>
        <dbReference type="ARBA" id="ARBA00065619"/>
    </source>
</evidence>
<feature type="disulfide bond" evidence="12">
    <location>
        <begin position="2270"/>
        <end position="2297"/>
    </location>
</feature>
<dbReference type="PANTHER" id="PTHR10574">
    <property type="entry name" value="NETRIN/LAMININ-RELATED"/>
    <property type="match status" value="1"/>
</dbReference>
<evidence type="ECO:0000313" key="18">
    <source>
        <dbReference type="EMBL" id="KAK2168856.1"/>
    </source>
</evidence>
<comment type="subunit">
    <text evidence="11">Laminin is a complex glycoprotein, consisting of three different polypeptide chains (alpha, beta, gamma), which are bound to each other by disulfide bonds into a cross-shaped molecule comprising one long and three short arms with globules at each end.</text>
</comment>
<evidence type="ECO:0000313" key="19">
    <source>
        <dbReference type="Proteomes" id="UP001209878"/>
    </source>
</evidence>
<dbReference type="SMART" id="SM00180">
    <property type="entry name" value="EGF_Lam"/>
    <property type="match status" value="17"/>
</dbReference>
<accession>A0AAD9KCL6</accession>
<evidence type="ECO:0000256" key="8">
    <source>
        <dbReference type="ARBA" id="ARBA00023157"/>
    </source>
</evidence>
<feature type="disulfide bond" evidence="13">
    <location>
        <begin position="841"/>
        <end position="853"/>
    </location>
</feature>
<feature type="disulfide bond" evidence="13">
    <location>
        <begin position="815"/>
        <end position="824"/>
    </location>
</feature>
<feature type="disulfide bond" evidence="13">
    <location>
        <begin position="746"/>
        <end position="763"/>
    </location>
</feature>
<dbReference type="PROSITE" id="PS51115">
    <property type="entry name" value="LAMININ_IVA"/>
    <property type="match status" value="2"/>
</dbReference>
<feature type="domain" description="Laminin EGF-like" evidence="15">
    <location>
        <begin position="794"/>
        <end position="840"/>
    </location>
</feature>
<feature type="domain" description="Laminin G" evidence="14">
    <location>
        <begin position="2307"/>
        <end position="2421"/>
    </location>
</feature>
<dbReference type="InterPro" id="IPR001791">
    <property type="entry name" value="Laminin_G"/>
</dbReference>
<dbReference type="InterPro" id="IPR000742">
    <property type="entry name" value="EGF"/>
</dbReference>
<keyword evidence="5" id="KW-0677">Repeat</keyword>
<dbReference type="SMART" id="SM00281">
    <property type="entry name" value="LamB"/>
    <property type="match status" value="2"/>
</dbReference>
<dbReference type="InterPro" id="IPR002049">
    <property type="entry name" value="LE_dom"/>
</dbReference>
<dbReference type="InterPro" id="IPR008211">
    <property type="entry name" value="Laminin_N"/>
</dbReference>
<dbReference type="PANTHER" id="PTHR10574:SF436">
    <property type="entry name" value="LAMININ SUBUNIT ALPHA-2"/>
    <property type="match status" value="1"/>
</dbReference>
<feature type="disulfide bond" evidence="13">
    <location>
        <begin position="957"/>
        <end position="966"/>
    </location>
</feature>
<feature type="domain" description="Laminin IV type A" evidence="16">
    <location>
        <begin position="1147"/>
        <end position="1350"/>
    </location>
</feature>
<keyword evidence="3" id="KW-0272">Extracellular matrix</keyword>
<evidence type="ECO:0000256" key="7">
    <source>
        <dbReference type="ARBA" id="ARBA00023054"/>
    </source>
</evidence>
<dbReference type="FunFam" id="2.10.25.10:FF:000188">
    <property type="entry name" value="Laminin subunit gamma 2"/>
    <property type="match status" value="1"/>
</dbReference>
<comment type="caution">
    <text evidence="13">Lacks conserved residue(s) required for the propagation of feature annotation.</text>
</comment>
<feature type="domain" description="Laminin EGF-like" evidence="15">
    <location>
        <begin position="633"/>
        <end position="682"/>
    </location>
</feature>
<feature type="disulfide bond" evidence="13">
    <location>
        <begin position="936"/>
        <end position="948"/>
    </location>
</feature>
<dbReference type="FunFam" id="2.10.25.10:FF:000130">
    <property type="entry name" value="Laminin subunit beta 1"/>
    <property type="match status" value="1"/>
</dbReference>
<feature type="disulfide bond" evidence="13">
    <location>
        <begin position="794"/>
        <end position="806"/>
    </location>
</feature>
<feature type="disulfide bond" evidence="13">
    <location>
        <begin position="766"/>
        <end position="775"/>
    </location>
</feature>
<dbReference type="GO" id="GO:0007155">
    <property type="term" value="P:cell adhesion"/>
    <property type="evidence" value="ECO:0007669"/>
    <property type="project" value="InterPro"/>
</dbReference>
<dbReference type="PROSITE" id="PS00022">
    <property type="entry name" value="EGF_1"/>
    <property type="match status" value="1"/>
</dbReference>
<evidence type="ECO:0000256" key="13">
    <source>
        <dbReference type="PROSITE-ProRule" id="PRU00460"/>
    </source>
</evidence>
<feature type="disulfide bond" evidence="13">
    <location>
        <begin position="1052"/>
        <end position="1061"/>
    </location>
</feature>
<keyword evidence="9" id="KW-0325">Glycoprotein</keyword>
<feature type="domain" description="Laminin EGF-like" evidence="15">
    <location>
        <begin position="841"/>
        <end position="888"/>
    </location>
</feature>
<feature type="disulfide bond" evidence="13">
    <location>
        <begin position="652"/>
        <end position="661"/>
    </location>
</feature>
<reference evidence="18" key="1">
    <citation type="journal article" date="2023" name="Mol. Biol. Evol.">
        <title>Third-Generation Sequencing Reveals the Adaptive Role of the Epigenome in Three Deep-Sea Polychaetes.</title>
        <authorList>
            <person name="Perez M."/>
            <person name="Aroh O."/>
            <person name="Sun Y."/>
            <person name="Lan Y."/>
            <person name="Juniper S.K."/>
            <person name="Young C.R."/>
            <person name="Angers B."/>
            <person name="Qian P.Y."/>
        </authorList>
    </citation>
    <scope>NUCLEOTIDE SEQUENCE</scope>
    <source>
        <strain evidence="18">R07B-5</strain>
    </source>
</reference>
<dbReference type="GO" id="GO:0009888">
    <property type="term" value="P:tissue development"/>
    <property type="evidence" value="ECO:0007669"/>
    <property type="project" value="TreeGrafter"/>
</dbReference>
<dbReference type="FunFam" id="2.10.25.10:FF:000135">
    <property type="entry name" value="Laminin subunit beta 4"/>
    <property type="match status" value="1"/>
</dbReference>
<dbReference type="Gene3D" id="2.60.120.260">
    <property type="entry name" value="Galactose-binding domain-like"/>
    <property type="match status" value="1"/>
</dbReference>
<dbReference type="FunFam" id="2.10.25.10:FF:000106">
    <property type="entry name" value="Heparan sulfate proteoglycan 2"/>
    <property type="match status" value="1"/>
</dbReference>
<feature type="disulfide bond" evidence="13">
    <location>
        <begin position="910"/>
        <end position="919"/>
    </location>
</feature>
<dbReference type="FunFam" id="2.10.25.10:FF:000033">
    <property type="entry name" value="Laminin subunit alpha 2"/>
    <property type="match status" value="1"/>
</dbReference>
<dbReference type="GO" id="GO:0005604">
    <property type="term" value="C:basement membrane"/>
    <property type="evidence" value="ECO:0007669"/>
    <property type="project" value="UniProtKB-SubCell"/>
</dbReference>
<keyword evidence="19" id="KW-1185">Reference proteome</keyword>
<protein>
    <recommendedName>
        <fullName evidence="20">Laminin subunit alpha-2</fullName>
    </recommendedName>
</protein>
<comment type="caution">
    <text evidence="18">The sequence shown here is derived from an EMBL/GenBank/DDBJ whole genome shotgun (WGS) entry which is preliminary data.</text>
</comment>
<evidence type="ECO:0000256" key="1">
    <source>
        <dbReference type="ARBA" id="ARBA00004302"/>
    </source>
</evidence>
<sequence length="2421" mass="267448">MATTHYSLPLSHSLPEHHNTTSLQTYQVAYVIVKAANTPRPGNWILERSIDGVNYKPWQYYAVSDSECLRLFGVPPTRGIPHYKRDDDVICTSRYSKLNPLENGEIHTSIVNGRPGIDGPSATLLEFTQARYVRLRLQKIRTLNADLMTFIYSNPKDLDPSVTNRYFYSIKDISIGGLCFCLGRARGCEADPFTGELRCVCEDHTCGVNCNECCPRFNQLPWQPASYKEGPICGECECYNHSMACQYNQTVADYKLSINTLGEYEGGGVCQQCQHHTMGINCEMCADGYYWPRGIDQRRPDSCHMCLCDVPGSIGLCIKDDLLEYAAIYAGDCLCREGYCGPRCGECSPGYKGFPLCLPCTCDRAGSINVDICDDTCVCKGFYNLQALNYQGCDPCFCFGISNECHSSIWGRMKLQDMSSWTVTDLVGSGYMIPSRILGGHVHMVVDDARHLNRALYWAAPEVFLGNKVTAYGGILDFKFSFRIDTNISKPDSYVANQDIILEGSGVRIGIPGRYYDENTQHIIIINMTEAGWCHLVNSTSPKGFPVSRNDFMLLLGRISRLLIRASFHVYQTEATLYWMNMDVASEWGHGLVMAGVETCVCPPGYAGTSCESCAPGYRRTGDILYGGVCEPCHCHNHSYTCDSITGECLSCTHNTQGAYCEECAFGYYGNATDNTPDACRPCACPLPVPSNNFAQGCVATPGSSEGEYVCIGCPEGYMGSFCEICEPGYYGDPMLPGSSCRRCNCNGNSPNGDTCNPINGQCYDCLGKTEGSFCEQCQEGYYGSAVDNDCKVCDCYGPGSVETSCDHRTGQCTCRGHFAGRQCHRCQDGYGQVNFGCVPCDCNPWGSVTSTCDSDTGQCECKPGVEGVKCDRCQPRHYGFSSSGCRRCLCHVTGASNLDCHPLTGQCPCKRNVRGQACDECMDNHWNVDSGCQPCLCNMTGSVTRQCDDYTGQCQCHPQVTGRTCDRCLPGYYGFSSRGCRVCDRCDIPGHICHPQTGHCVCPPYTEGRHCEKCTFDAWGYDPQKGCQPCACHPEGSLDTHCDLHTGQCMCLDSYMGRQCDQCQSGHFGFPTCQPCDCNRAGTVMEKCGDTRGQCECRDDGQCPCKANVYKRRCTSCVAGSFSMRTDNPSGCTPCFCFRRSSQCHQAPYVWSQVSLPDRSAVIHFSQNETLALSHEGFLMIPPGVGIVAVKPAYRQKPLYWQLPSMLLGDMTLSYNGKLTFKVAKEVAGGLAASTTRNGIQHPLVIMLGKYNLQLSYEITEPMTSGNVHEFLLPARGERLCYLREDLWRDARGRPASRYLFMVTLQNVHNWLVKASDSVDIAEAHLLDVTMQEAVPAGDDPPNAFGVEQCVCRAGYTGLSCQDPAPGYYRSTLKIVIDITGNVDPMDLVSRIYPCQCYGHASMCNKDTGICQNCGNSTAGDNCEFCQRGYYGDPTNGYTCRPCACPRVDNNFSSSCHVTPGGYFICDACDKGYTGVHCERCAHGYYGNPLTPGGRCMPCDCNPEGTRNDGACDPKTGACDCHPGVTGRHCDVCQPKYALFNGACISCYEGCPGILMASLDENERALDRASVSSAVLPPWKLLSKTQEHVSEYRELLRFLPSRHSVNSLPDSTQIRSRAASLTHKANGLWGRGPKLERSSADTRTKATALLKEVSRVTNTVNGLPRLIGGVVSRRLDGGVWDISDALGKVKVVMDVIKNKNFSLESANAEKSLRDSQELLEKLQLIILQHTLDPARVRSALNHTRARLTDLDQQLTATLKTLVTRKITNSNNKQLLDEMRQTTELLRSQLYSVVDRIQVAAQLNEDSAFLLWNVSSKNYEARAELFAQLPAEVRDMKNRVATFEQDLPHVEPLVRDAERHAMQLYSQQDDLDSLFSGTRKMAADPLRAATAYKDMAAAIHGAHDAANEARAAVKTVSRKITEQSGHSELPVQATEALRVSRELHDRATQLQTDSSDLESGLDRTQQLVKDTLGNNVLIDDKLWDLQHYLKNFTTDLSGRVHDLGSRSSATATHTAGLVHDIRTMQAKADHVLRPKLREMTELSRDGTDSAVTAVRTAKVEVRRLTNMTRVLDHQRARLEQIGSDVGRNLAILKERIWQAREQAKNIKVSMQSDGDCVHRYEADLEPSTTNIIRLFFKTTNVKENMLLFLLRNPYASDYLALELVNSRVRFSWDVGAGGSLIEHDLPIVSAAGKFEEADKWYKVEAMRTANVGRLSVKLLSSLAAATEVSTSAVASHIKLDVDATSHLFVGGVSKDYKVPGLVTSRKFIGCIGDVSLDGKRIGLYNFRQLEGAGCSGCKTVPRENGVSGVYQFDGSGFSQLPQVRLHPERLSITFRFKTFWEEALLFLTVNEVTRDVMSVHLEGGHVVFQYSFHGRPSVRLQSRHRYNRNKWVTVVASRMKLEGMLKVSEEMLHGVAPGAIH</sequence>
<dbReference type="SMART" id="SM00282">
    <property type="entry name" value="LamG"/>
    <property type="match status" value="2"/>
</dbReference>
<feature type="disulfide bond" evidence="13">
    <location>
        <begin position="862"/>
        <end position="871"/>
    </location>
</feature>
<dbReference type="InterPro" id="IPR050440">
    <property type="entry name" value="Laminin/Netrin_ECM"/>
</dbReference>
<dbReference type="CDD" id="cd00055">
    <property type="entry name" value="EGF_Lam"/>
    <property type="match status" value="15"/>
</dbReference>
<evidence type="ECO:0000259" key="16">
    <source>
        <dbReference type="PROSITE" id="PS51115"/>
    </source>
</evidence>
<dbReference type="Proteomes" id="UP001209878">
    <property type="component" value="Unassembled WGS sequence"/>
</dbReference>
<dbReference type="InterPro" id="IPR013320">
    <property type="entry name" value="ConA-like_dom_sf"/>
</dbReference>
<evidence type="ECO:0000256" key="2">
    <source>
        <dbReference type="ARBA" id="ARBA00022525"/>
    </source>
</evidence>
<dbReference type="FunFam" id="2.10.25.10:FF:000069">
    <property type="entry name" value="Laminin subunit alpha 1"/>
    <property type="match status" value="1"/>
</dbReference>
<feature type="domain" description="Laminin G" evidence="14">
    <location>
        <begin position="2107"/>
        <end position="2297"/>
    </location>
</feature>
<dbReference type="Gene3D" id="2.10.25.10">
    <property type="entry name" value="Laminin"/>
    <property type="match status" value="14"/>
</dbReference>
<dbReference type="SMART" id="SM00181">
    <property type="entry name" value="EGF"/>
    <property type="match status" value="11"/>
</dbReference>
<dbReference type="FunFam" id="2.10.25.10:FF:000082">
    <property type="entry name" value="Laminin subunit alpha 1"/>
    <property type="match status" value="1"/>
</dbReference>
<dbReference type="Pfam" id="PF24973">
    <property type="entry name" value="EGF_LMN_ATRN"/>
    <property type="match status" value="2"/>
</dbReference>
<dbReference type="FunFam" id="2.10.25.10:FF:000209">
    <property type="entry name" value="Laminin subunit alpha 5"/>
    <property type="match status" value="1"/>
</dbReference>
<gene>
    <name evidence="18" type="ORF">NP493_1214g00017</name>
</gene>
<dbReference type="EMBL" id="JAODUO010001212">
    <property type="protein sequence ID" value="KAK2168856.1"/>
    <property type="molecule type" value="Genomic_DNA"/>
</dbReference>
<evidence type="ECO:0008006" key="20">
    <source>
        <dbReference type="Google" id="ProtNLM"/>
    </source>
</evidence>
<feature type="disulfide bond" evidence="13">
    <location>
        <begin position="744"/>
        <end position="756"/>
    </location>
</feature>
<dbReference type="Gene3D" id="2.170.300.10">
    <property type="entry name" value="Tie2 ligand-binding domain superfamily"/>
    <property type="match status" value="1"/>
</dbReference>
<keyword evidence="10 13" id="KW-0424">Laminin EGF-like domain</keyword>
<evidence type="ECO:0000256" key="4">
    <source>
        <dbReference type="ARBA" id="ARBA00022729"/>
    </source>
</evidence>
<dbReference type="Pfam" id="PF00053">
    <property type="entry name" value="EGF_laminin"/>
    <property type="match status" value="14"/>
</dbReference>
<proteinExistence type="predicted"/>
<evidence type="ECO:0000259" key="17">
    <source>
        <dbReference type="PROSITE" id="PS51117"/>
    </source>
</evidence>
<evidence type="ECO:0000256" key="10">
    <source>
        <dbReference type="ARBA" id="ARBA00023292"/>
    </source>
</evidence>
<feature type="domain" description="Laminin N-terminal" evidence="17">
    <location>
        <begin position="1"/>
        <end position="178"/>
    </location>
</feature>
<dbReference type="CDD" id="cd00110">
    <property type="entry name" value="LamG"/>
    <property type="match status" value="2"/>
</dbReference>
<dbReference type="PROSITE" id="PS50027">
    <property type="entry name" value="EGF_LAM_2"/>
    <property type="match status" value="10"/>
</dbReference>
<dbReference type="Pfam" id="PF00055">
    <property type="entry name" value="Laminin_N"/>
    <property type="match status" value="1"/>
</dbReference>
<dbReference type="InterPro" id="IPR056863">
    <property type="entry name" value="LMN_ATRN_NET-like_EGF"/>
</dbReference>
<feature type="disulfide bond" evidence="13">
    <location>
        <begin position="1033"/>
        <end position="1050"/>
    </location>
</feature>
<dbReference type="SMART" id="SM00136">
    <property type="entry name" value="LamNT"/>
    <property type="match status" value="1"/>
</dbReference>
<dbReference type="Pfam" id="PF00052">
    <property type="entry name" value="Laminin_B"/>
    <property type="match status" value="2"/>
</dbReference>
<keyword evidence="2" id="KW-0964">Secreted</keyword>
<dbReference type="SUPFAM" id="SSF57196">
    <property type="entry name" value="EGF/Laminin"/>
    <property type="match status" value="11"/>
</dbReference>
<evidence type="ECO:0000256" key="12">
    <source>
        <dbReference type="PROSITE-ProRule" id="PRU00122"/>
    </source>
</evidence>
<dbReference type="FunFam" id="2.10.25.10:FF:000728">
    <property type="entry name" value="Laminin subunit gamma 1"/>
    <property type="match status" value="1"/>
</dbReference>
<dbReference type="InterPro" id="IPR010307">
    <property type="entry name" value="Laminin_dom_II"/>
</dbReference>
<feature type="domain" description="Laminin EGF-like" evidence="15">
    <location>
        <begin position="1444"/>
        <end position="1499"/>
    </location>
</feature>
<feature type="disulfide bond" evidence="13">
    <location>
        <begin position="796"/>
        <end position="813"/>
    </location>
</feature>
<dbReference type="GO" id="GO:0009887">
    <property type="term" value="P:animal organ morphogenesis"/>
    <property type="evidence" value="ECO:0007669"/>
    <property type="project" value="TreeGrafter"/>
</dbReference>
<dbReference type="Pfam" id="PF00054">
    <property type="entry name" value="Laminin_G_1"/>
    <property type="match status" value="2"/>
</dbReference>
<feature type="disulfide bond" evidence="13">
    <location>
        <begin position="1415"/>
        <end position="1424"/>
    </location>
</feature>
<feature type="disulfide bond" evidence="13">
    <location>
        <begin position="889"/>
        <end position="901"/>
    </location>
</feature>
<feature type="domain" description="Laminin EGF-like" evidence="15">
    <location>
        <begin position="1500"/>
        <end position="1547"/>
    </location>
</feature>
<dbReference type="Pfam" id="PF06009">
    <property type="entry name" value="Laminin_II"/>
    <property type="match status" value="1"/>
</dbReference>
<feature type="disulfide bond" evidence="13">
    <location>
        <begin position="1427"/>
        <end position="1441"/>
    </location>
</feature>
<feature type="disulfide bond" evidence="13">
    <location>
        <begin position="1470"/>
        <end position="1479"/>
    </location>
</feature>
<feature type="disulfide bond" evidence="13">
    <location>
        <begin position="1031"/>
        <end position="1043"/>
    </location>
</feature>
<feature type="disulfide bond" evidence="13">
    <location>
        <begin position="843"/>
        <end position="860"/>
    </location>
</feature>
<feature type="domain" description="Laminin EGF-like" evidence="15">
    <location>
        <begin position="744"/>
        <end position="793"/>
    </location>
</feature>
<feature type="disulfide bond" evidence="13">
    <location>
        <begin position="938"/>
        <end position="955"/>
    </location>
</feature>
<dbReference type="InterPro" id="IPR000034">
    <property type="entry name" value="Laminin_IV"/>
</dbReference>
<evidence type="ECO:0000256" key="6">
    <source>
        <dbReference type="ARBA" id="ARBA00022869"/>
    </source>
</evidence>
<keyword evidence="8 13" id="KW-1015">Disulfide bond</keyword>
<feature type="domain" description="Laminin EGF-like" evidence="15">
    <location>
        <begin position="889"/>
        <end position="935"/>
    </location>
</feature>